<protein>
    <submittedName>
        <fullName evidence="2">Uncharacterized protein</fullName>
    </submittedName>
</protein>
<dbReference type="RefSeq" id="WP_265046828.1">
    <property type="nucleotide sequence ID" value="NZ_CP100390.1"/>
</dbReference>
<organism evidence="2 3">
    <name type="scientific">Alkalimarinus alittae</name>
    <dbReference type="NCBI Taxonomy" id="2961619"/>
    <lineage>
        <taxon>Bacteria</taxon>
        <taxon>Pseudomonadati</taxon>
        <taxon>Pseudomonadota</taxon>
        <taxon>Gammaproteobacteria</taxon>
        <taxon>Alteromonadales</taxon>
        <taxon>Alteromonadaceae</taxon>
        <taxon>Alkalimarinus</taxon>
    </lineage>
</organism>
<feature type="compositionally biased region" description="Low complexity" evidence="1">
    <location>
        <begin position="7"/>
        <end position="21"/>
    </location>
</feature>
<accession>A0ABY6MZS4</accession>
<dbReference type="EMBL" id="CP100390">
    <property type="protein sequence ID" value="UZE95339.1"/>
    <property type="molecule type" value="Genomic_DNA"/>
</dbReference>
<keyword evidence="3" id="KW-1185">Reference proteome</keyword>
<feature type="region of interest" description="Disordered" evidence="1">
    <location>
        <begin position="1"/>
        <end position="21"/>
    </location>
</feature>
<evidence type="ECO:0000313" key="2">
    <source>
        <dbReference type="EMBL" id="UZE95339.1"/>
    </source>
</evidence>
<reference evidence="2" key="1">
    <citation type="submission" date="2022-06" db="EMBL/GenBank/DDBJ databases">
        <title>Alkalimarinus sp. nov., isolated from gut of a Alitta virens.</title>
        <authorList>
            <person name="Yang A.I."/>
            <person name="Shin N.-R."/>
        </authorList>
    </citation>
    <scope>NUCLEOTIDE SEQUENCE</scope>
    <source>
        <strain evidence="2">A2M4</strain>
    </source>
</reference>
<name>A0ABY6MZS4_9ALTE</name>
<proteinExistence type="predicted"/>
<sequence>MAKDLESQVTQQQAEAAEQESQTNLKYLLANVLKKSKSLEDSYGDFSPYGAALFRDGSVKYVWYAKPGQVAKNPDKIIPLIWQTLNSQVNTGQIAGVAVAYKFKKINDEKMYLGVELEYQTGFAESFAAEILNGPDNKLEWGNSNVARAEPKLFTLKEMGESADLPLSK</sequence>
<evidence type="ECO:0000256" key="1">
    <source>
        <dbReference type="SAM" id="MobiDB-lite"/>
    </source>
</evidence>
<evidence type="ECO:0000313" key="3">
    <source>
        <dbReference type="Proteomes" id="UP001163739"/>
    </source>
</evidence>
<dbReference type="Proteomes" id="UP001163739">
    <property type="component" value="Chromosome"/>
</dbReference>
<gene>
    <name evidence="2" type="ORF">NKI27_14885</name>
</gene>